<feature type="region of interest" description="Disordered" evidence="1">
    <location>
        <begin position="241"/>
        <end position="262"/>
    </location>
</feature>
<dbReference type="EMBL" id="PXYI01000006">
    <property type="protein sequence ID" value="PSJ38340.1"/>
    <property type="molecule type" value="Genomic_DNA"/>
</dbReference>
<protein>
    <submittedName>
        <fullName evidence="4">Uncharacterized protein</fullName>
    </submittedName>
</protein>
<evidence type="ECO:0000256" key="3">
    <source>
        <dbReference type="SAM" id="SignalP"/>
    </source>
</evidence>
<keyword evidence="2" id="KW-1133">Transmembrane helix</keyword>
<dbReference type="Proteomes" id="UP000241167">
    <property type="component" value="Unassembled WGS sequence"/>
</dbReference>
<feature type="transmembrane region" description="Helical" evidence="2">
    <location>
        <begin position="269"/>
        <end position="290"/>
    </location>
</feature>
<dbReference type="AlphaFoldDB" id="A0A2P7QK69"/>
<dbReference type="InterPro" id="IPR046505">
    <property type="entry name" value="DUF6683"/>
</dbReference>
<organism evidence="4 5">
    <name type="scientific">Allosphingosinicella deserti</name>
    <dbReference type="NCBI Taxonomy" id="2116704"/>
    <lineage>
        <taxon>Bacteria</taxon>
        <taxon>Pseudomonadati</taxon>
        <taxon>Pseudomonadota</taxon>
        <taxon>Alphaproteobacteria</taxon>
        <taxon>Sphingomonadales</taxon>
        <taxon>Sphingomonadaceae</taxon>
        <taxon>Allosphingosinicella</taxon>
    </lineage>
</organism>
<keyword evidence="2" id="KW-0812">Transmembrane</keyword>
<keyword evidence="5" id="KW-1185">Reference proteome</keyword>
<comment type="caution">
    <text evidence="4">The sequence shown here is derived from an EMBL/GenBank/DDBJ whole genome shotgun (WGS) entry which is preliminary data.</text>
</comment>
<feature type="signal peptide" evidence="3">
    <location>
        <begin position="1"/>
        <end position="28"/>
    </location>
</feature>
<keyword evidence="3" id="KW-0732">Signal</keyword>
<evidence type="ECO:0000256" key="1">
    <source>
        <dbReference type="SAM" id="MobiDB-lite"/>
    </source>
</evidence>
<accession>A0A2P7QK69</accession>
<keyword evidence="2" id="KW-0472">Membrane</keyword>
<feature type="chain" id="PRO_5015162682" evidence="3">
    <location>
        <begin position="29"/>
        <end position="301"/>
    </location>
</feature>
<evidence type="ECO:0000256" key="2">
    <source>
        <dbReference type="SAM" id="Phobius"/>
    </source>
</evidence>
<evidence type="ECO:0000313" key="5">
    <source>
        <dbReference type="Proteomes" id="UP000241167"/>
    </source>
</evidence>
<reference evidence="4 5" key="1">
    <citation type="submission" date="2018-03" db="EMBL/GenBank/DDBJ databases">
        <title>The draft genome of Sphingosinicella sp. GL-C-18.</title>
        <authorList>
            <person name="Liu L."/>
            <person name="Li L."/>
            <person name="Liang L."/>
            <person name="Zhang X."/>
            <person name="Wang T."/>
        </authorList>
    </citation>
    <scope>NUCLEOTIDE SEQUENCE [LARGE SCALE GENOMIC DNA]</scope>
    <source>
        <strain evidence="4 5">GL-C-18</strain>
    </source>
</reference>
<dbReference type="Pfam" id="PF20388">
    <property type="entry name" value="DUF6683"/>
    <property type="match status" value="1"/>
</dbReference>
<gene>
    <name evidence="4" type="ORF">C7I55_17970</name>
</gene>
<proteinExistence type="predicted"/>
<name>A0A2P7QK69_9SPHN</name>
<evidence type="ECO:0000313" key="4">
    <source>
        <dbReference type="EMBL" id="PSJ38340.1"/>
    </source>
</evidence>
<sequence length="301" mass="31993">MSMRSGKRLRRAAALIFVIAWSASPAAAQVYDAIDMTGMSIYAEEEAVMDAARETVTRRPSRAQPAPAPAPTERLTYVPSVERRRANFARFVDRMRVQDPTGAAALEKELASADVIDRIGKELTAFGMRTDNVGDAYAIWWLNAWLASRQRSDTPPARQIAAVRAQAARAMAAVPEIAGGSDAVKQEVAESNLILAMLIGAFMERAKNDPALFRQVAESVAKGARASGLDLATMELTDDGFQASDGAKSEAGEPDAPKLAGAQQEDGDYGIIAPIVGAGAAGLIGGLLLSRGRRSHRADRG</sequence>